<comment type="similarity">
    <text evidence="8">Belongs to the Clp1 family. Clp1 subfamily.</text>
</comment>
<feature type="domain" description="Clp1 P-loop" evidence="12">
    <location>
        <begin position="128"/>
        <end position="330"/>
    </location>
</feature>
<dbReference type="InterPro" id="IPR032324">
    <property type="entry name" value="Clp1_N"/>
</dbReference>
<dbReference type="Pfam" id="PF16575">
    <property type="entry name" value="CLP1_P"/>
    <property type="match status" value="1"/>
</dbReference>
<dbReference type="Pfam" id="PF16573">
    <property type="entry name" value="CLP1_N"/>
    <property type="match status" value="1"/>
</dbReference>
<evidence type="ECO:0000256" key="6">
    <source>
        <dbReference type="ARBA" id="ARBA00022840"/>
    </source>
</evidence>
<proteinExistence type="inferred from homology"/>
<evidence type="ECO:0000313" key="13">
    <source>
        <dbReference type="EMBL" id="SCU95833.1"/>
    </source>
</evidence>
<keyword evidence="14" id="KW-1185">Reference proteome</keyword>
<dbReference type="InterPro" id="IPR028606">
    <property type="entry name" value="Clp1"/>
</dbReference>
<keyword evidence="7 8" id="KW-0539">Nucleus</keyword>
<feature type="binding site" evidence="8">
    <location>
        <begin position="131"/>
        <end position="136"/>
    </location>
    <ligand>
        <name>ATP</name>
        <dbReference type="ChEBI" id="CHEBI:30616"/>
    </ligand>
</feature>
<evidence type="ECO:0000256" key="2">
    <source>
        <dbReference type="ARBA" id="ARBA00018706"/>
    </source>
</evidence>
<evidence type="ECO:0000256" key="5">
    <source>
        <dbReference type="ARBA" id="ARBA00022741"/>
    </source>
</evidence>
<feature type="binding site" evidence="8">
    <location>
        <position position="33"/>
    </location>
    <ligand>
        <name>ATP</name>
        <dbReference type="ChEBI" id="CHEBI:30616"/>
    </ligand>
</feature>
<evidence type="ECO:0000256" key="8">
    <source>
        <dbReference type="HAMAP-Rule" id="MF_03035"/>
    </source>
</evidence>
<protein>
    <recommendedName>
        <fullName evidence="3">Polynucleotide 5'-hydroxyl-kinase GRC3</fullName>
    </recommendedName>
    <alternativeName>
        <fullName evidence="2">Polynucleotide 5'-hydroxyl-kinase grc3</fullName>
    </alternativeName>
</protein>
<dbReference type="InterPro" id="IPR032319">
    <property type="entry name" value="CLP1_P"/>
</dbReference>
<feature type="domain" description="Clp1 N-terminal" evidence="11">
    <location>
        <begin position="28"/>
        <end position="117"/>
    </location>
</feature>
<comment type="caution">
    <text evidence="8">Lacks conserved residue(s) required for the propagation of feature annotation.</text>
</comment>
<evidence type="ECO:0000256" key="7">
    <source>
        <dbReference type="ARBA" id="ARBA00023242"/>
    </source>
</evidence>
<keyword evidence="4 8" id="KW-0507">mRNA processing</keyword>
<keyword evidence="6 8" id="KW-0067">ATP-binding</keyword>
<dbReference type="InterPro" id="IPR027417">
    <property type="entry name" value="P-loop_NTPase"/>
</dbReference>
<dbReference type="OrthoDB" id="258143at2759"/>
<gene>
    <name evidence="8" type="primary">CLP1</name>
    <name evidence="13" type="ORF">LAMI_0F03994G</name>
</gene>
<reference evidence="14" key="1">
    <citation type="submission" date="2016-03" db="EMBL/GenBank/DDBJ databases">
        <authorList>
            <person name="Devillers H."/>
        </authorList>
    </citation>
    <scope>NUCLEOTIDE SEQUENCE [LARGE SCALE GENOMIC DNA]</scope>
</reference>
<dbReference type="Pfam" id="PF06807">
    <property type="entry name" value="Clp1"/>
    <property type="match status" value="1"/>
</dbReference>
<dbReference type="InterPro" id="IPR038239">
    <property type="entry name" value="Clp1_N_sf"/>
</dbReference>
<evidence type="ECO:0000256" key="9">
    <source>
        <dbReference type="SAM" id="MobiDB-lite"/>
    </source>
</evidence>
<keyword evidence="5 8" id="KW-0547">Nucleotide-binding</keyword>
<evidence type="ECO:0000259" key="10">
    <source>
        <dbReference type="Pfam" id="PF06807"/>
    </source>
</evidence>
<dbReference type="GO" id="GO:0006388">
    <property type="term" value="P:tRNA splicing, via endonucleolytic cleavage and ligation"/>
    <property type="evidence" value="ECO:0007669"/>
    <property type="project" value="TreeGrafter"/>
</dbReference>
<dbReference type="PANTHER" id="PTHR12755:SF6">
    <property type="entry name" value="POLYRIBONUCLEOTIDE 5'-HYDROXYL-KINASE CLP1"/>
    <property type="match status" value="1"/>
</dbReference>
<evidence type="ECO:0000256" key="1">
    <source>
        <dbReference type="ARBA" id="ARBA00004123"/>
    </source>
</evidence>
<evidence type="ECO:0000259" key="11">
    <source>
        <dbReference type="Pfam" id="PF16573"/>
    </source>
</evidence>
<evidence type="ECO:0000313" key="14">
    <source>
        <dbReference type="Proteomes" id="UP000191024"/>
    </source>
</evidence>
<evidence type="ECO:0000256" key="3">
    <source>
        <dbReference type="ARBA" id="ARBA00019824"/>
    </source>
</evidence>
<feature type="region of interest" description="Disordered" evidence="9">
    <location>
        <begin position="1"/>
        <end position="23"/>
    </location>
</feature>
<evidence type="ECO:0000256" key="4">
    <source>
        <dbReference type="ARBA" id="ARBA00022664"/>
    </source>
</evidence>
<dbReference type="AlphaFoldDB" id="A0A1G4JXJ1"/>
<dbReference type="Gene3D" id="3.40.50.300">
    <property type="entry name" value="P-loop containing nucleotide triphosphate hydrolases"/>
    <property type="match status" value="1"/>
</dbReference>
<dbReference type="GO" id="GO:0031124">
    <property type="term" value="P:mRNA 3'-end processing"/>
    <property type="evidence" value="ECO:0007669"/>
    <property type="project" value="UniProtKB-UniRule"/>
</dbReference>
<feature type="domain" description="Clp1 C-terminal" evidence="10">
    <location>
        <begin position="336"/>
        <end position="441"/>
    </location>
</feature>
<dbReference type="GO" id="GO:0005849">
    <property type="term" value="C:mRNA cleavage factor complex"/>
    <property type="evidence" value="ECO:0007669"/>
    <property type="project" value="UniProtKB-UniRule"/>
</dbReference>
<dbReference type="GO" id="GO:0051731">
    <property type="term" value="F:polynucleotide 5'-hydroxyl-kinase activity"/>
    <property type="evidence" value="ECO:0007669"/>
    <property type="project" value="InterPro"/>
</dbReference>
<dbReference type="Gene3D" id="2.60.120.1030">
    <property type="entry name" value="Clp1, DNA binding domain"/>
    <property type="match status" value="1"/>
</dbReference>
<dbReference type="SUPFAM" id="SSF52540">
    <property type="entry name" value="P-loop containing nucleoside triphosphate hydrolases"/>
    <property type="match status" value="1"/>
</dbReference>
<accession>A0A1G4JXJ1</accession>
<comment type="function">
    <text evidence="8">Required for endonucleolytic cleavage during polyadenylation-dependent pre-mRNA 3'-end formation.</text>
</comment>
<dbReference type="Gene3D" id="2.40.30.330">
    <property type="entry name" value="Pre-mRNA cleavage complex subunit Clp1, C-terminal domain"/>
    <property type="match status" value="1"/>
</dbReference>
<dbReference type="Proteomes" id="UP000191024">
    <property type="component" value="Chromosome F"/>
</dbReference>
<evidence type="ECO:0000259" key="12">
    <source>
        <dbReference type="Pfam" id="PF16575"/>
    </source>
</evidence>
<dbReference type="GO" id="GO:0005524">
    <property type="term" value="F:ATP binding"/>
    <property type="evidence" value="ECO:0007669"/>
    <property type="project" value="UniProtKB-UniRule"/>
</dbReference>
<comment type="subunit">
    <text evidence="8">Component of a pre-mRNA cleavage factor complex. Interacts directly with PCF11.</text>
</comment>
<sequence>MAALPGLADSLTPLEDTSDGPKSQEVVIPANHEWRVESPPDTKLVIKVKSGIAEIFGIELALEQNYTFQGMNFALFAVEMVELQYSCLDFPKTTISDDTNMKYIYNLHFSFEKMRISSFDGPKVLIVGDSCSGKTSLAKILCSYALKIKSYQPVLVNLNPQEGVYSAPGCISATPISDIIDVTTPTWGQSMTSGATKLHCKQPIVKSFGLENISDNKHLYKTLVQDLGQVLLERLQNDPVVRRSGFIIDTPPVSQLLDDLELFKLIVKTFKVNAIVVCATTDDLAIKIDEILKTQTITIVRLPQSSGVVAVDDVHKRFLQRNAIKEYFYGDHNVTLSPYVAGVDFDMVTVWQPPSILENHESDPTDLLPVEVNSSNLQHALIAITYAPRRASKDEVLHSPILGFGLIMEVNDVRKKLRILLPVPGNLPDKAMILTAYRYLE</sequence>
<dbReference type="InterPro" id="IPR038238">
    <property type="entry name" value="Clp1_C_sf"/>
</dbReference>
<dbReference type="HAMAP" id="MF_03035">
    <property type="entry name" value="Clp1"/>
    <property type="match status" value="1"/>
</dbReference>
<dbReference type="PANTHER" id="PTHR12755">
    <property type="entry name" value="CLEAVAGE/POLYADENYLATION FACTOR IA SUBUNIT CLP1P"/>
    <property type="match status" value="1"/>
</dbReference>
<dbReference type="InterPro" id="IPR045116">
    <property type="entry name" value="Clp1/Grc3"/>
</dbReference>
<comment type="subcellular location">
    <subcellularLocation>
        <location evidence="1 8">Nucleus</location>
    </subcellularLocation>
</comment>
<dbReference type="InterPro" id="IPR010655">
    <property type="entry name" value="Clp1_C"/>
</dbReference>
<organism evidence="13 14">
    <name type="scientific">Lachancea mirantina</name>
    <dbReference type="NCBI Taxonomy" id="1230905"/>
    <lineage>
        <taxon>Eukaryota</taxon>
        <taxon>Fungi</taxon>
        <taxon>Dikarya</taxon>
        <taxon>Ascomycota</taxon>
        <taxon>Saccharomycotina</taxon>
        <taxon>Saccharomycetes</taxon>
        <taxon>Saccharomycetales</taxon>
        <taxon>Saccharomycetaceae</taxon>
        <taxon>Lachancea</taxon>
    </lineage>
</organism>
<dbReference type="EMBL" id="LT598467">
    <property type="protein sequence ID" value="SCU95833.1"/>
    <property type="molecule type" value="Genomic_DNA"/>
</dbReference>
<name>A0A1G4JXJ1_9SACH</name>
<dbReference type="STRING" id="1230905.A0A1G4JXJ1"/>